<dbReference type="EMBL" id="JAUUCC010000050">
    <property type="protein sequence ID" value="MEE2052619.1"/>
    <property type="molecule type" value="Genomic_DNA"/>
</dbReference>
<feature type="transmembrane region" description="Helical" evidence="2">
    <location>
        <begin position="160"/>
        <end position="181"/>
    </location>
</feature>
<feature type="transmembrane region" description="Helical" evidence="2">
    <location>
        <begin position="24"/>
        <end position="43"/>
    </location>
</feature>
<proteinExistence type="predicted"/>
<feature type="transmembrane region" description="Helical" evidence="2">
    <location>
        <begin position="50"/>
        <end position="70"/>
    </location>
</feature>
<keyword evidence="2" id="KW-0472">Membrane</keyword>
<keyword evidence="2" id="KW-1133">Transmembrane helix</keyword>
<evidence type="ECO:0000313" key="4">
    <source>
        <dbReference type="EMBL" id="MEE2052619.1"/>
    </source>
</evidence>
<evidence type="ECO:0000256" key="1">
    <source>
        <dbReference type="SAM" id="MobiDB-lite"/>
    </source>
</evidence>
<dbReference type="InterPro" id="IPR002931">
    <property type="entry name" value="Transglutaminase-like"/>
</dbReference>
<name>A0ABU7KUD6_9ACTN</name>
<dbReference type="Pfam" id="PF01841">
    <property type="entry name" value="Transglut_core"/>
    <property type="match status" value="1"/>
</dbReference>
<dbReference type="Pfam" id="PF11992">
    <property type="entry name" value="TgpA_N"/>
    <property type="match status" value="1"/>
</dbReference>
<feature type="region of interest" description="Disordered" evidence="1">
    <location>
        <begin position="537"/>
        <end position="617"/>
    </location>
</feature>
<dbReference type="InterPro" id="IPR052901">
    <property type="entry name" value="Bact_TGase-like"/>
</dbReference>
<comment type="caution">
    <text evidence="4">The sequence shown here is derived from an EMBL/GenBank/DDBJ whole genome shotgun (WGS) entry which is preliminary data.</text>
</comment>
<reference evidence="4 5" key="1">
    <citation type="submission" date="2023-07" db="EMBL/GenBank/DDBJ databases">
        <authorList>
            <person name="Girao M."/>
            <person name="Carvalho M.F."/>
        </authorList>
    </citation>
    <scope>NUCLEOTIDE SEQUENCE [LARGE SCALE GENOMIC DNA]</scope>
    <source>
        <strain evidence="4 5">66/93</strain>
    </source>
</reference>
<feature type="transmembrane region" description="Helical" evidence="2">
    <location>
        <begin position="110"/>
        <end position="131"/>
    </location>
</feature>
<feature type="domain" description="Transglutaminase-like" evidence="3">
    <location>
        <begin position="469"/>
        <end position="539"/>
    </location>
</feature>
<evidence type="ECO:0000313" key="5">
    <source>
        <dbReference type="Proteomes" id="UP001348641"/>
    </source>
</evidence>
<keyword evidence="2" id="KW-0812">Transmembrane</keyword>
<dbReference type="SMART" id="SM00460">
    <property type="entry name" value="TGc"/>
    <property type="match status" value="1"/>
</dbReference>
<feature type="transmembrane region" description="Helical" evidence="2">
    <location>
        <begin position="204"/>
        <end position="228"/>
    </location>
</feature>
<dbReference type="InterPro" id="IPR021878">
    <property type="entry name" value="TgpA_N"/>
</dbReference>
<dbReference type="SUPFAM" id="SSF54001">
    <property type="entry name" value="Cysteine proteinases"/>
    <property type="match status" value="1"/>
</dbReference>
<dbReference type="Proteomes" id="UP001348641">
    <property type="component" value="Unassembled WGS sequence"/>
</dbReference>
<dbReference type="PANTHER" id="PTHR42736:SF1">
    <property type="entry name" value="PROTEIN-GLUTAMINE GAMMA-GLUTAMYLTRANSFERASE"/>
    <property type="match status" value="1"/>
</dbReference>
<gene>
    <name evidence="4" type="ORF">Q8A49_19130</name>
</gene>
<sequence length="791" mass="81817">MPLASLVCLLSALPLLDTVVRGETWWVPAAFVTTAVCGISALYRLSGWNALPVPFLQLFAVAFLSTPLFAPHEALLGLLPTWDSLEYLTRVFGEGVASIDGNAPPVAASYGVRMIIALVFAVFAMASDFLAVTARCPGMVGGLLLALVTVPLVVDDAGVGAVAAASCALGFLFLLAVDMWVRGREWGTRVPDGRDPSARLLGRVLRVATASAASAAAVLLALTVPLAVPSLRSDAFYAMADGAYSGGDVLTTTHPLVSLRRELGASSDRTVLTYRTDAEQPDYLRTYVLNEFDGENWTMTPVSASGDTLVSGELPLPAGWDGEPDGGPVTTRISLDSDSPRMDFLPLPYWARAVDAPGEWYADPDSLMVFTTDSPPTGLNFSVETVDRVPTGDELAGSGAPVSLPGDHRNLPSGLDPSVQALTDGLVEGAESPYERALAIQEYFTGGLFTYDLSPPGVPEGADPLSHFLLEDRVGYCEQFAGAMAVMARQADIPARVAVGYTAGERMGDGRWAVTVGDAHAWPELYFEGAGWVRFEPTPAASGGEGQGSATVPDYASGDGGAGERPAEEPGGPDTEPSPSTEPSEDTEEPDASPGADEAPEDQETEPAAASGGGSADGPGLSWLPAAGGAVGALLLLALPALARALLRWSRTASLSGGDPAAAAHTAWRELRDTCLDLGGPWAPAESPRATAERLSRFGAGTDGPRPDGAPAPVPAEAVAALWRLALAEESARYAPAPTGAGGLRADLAAACAGLAAAAGTGARVRAALLPRSLAPWHRPRPARDLATATP</sequence>
<evidence type="ECO:0000259" key="3">
    <source>
        <dbReference type="SMART" id="SM00460"/>
    </source>
</evidence>
<feature type="transmembrane region" description="Helical" evidence="2">
    <location>
        <begin position="138"/>
        <end position="154"/>
    </location>
</feature>
<protein>
    <submittedName>
        <fullName evidence="4">TransglutaminaseTgpA domain-containing protein</fullName>
    </submittedName>
</protein>
<dbReference type="PANTHER" id="PTHR42736">
    <property type="entry name" value="PROTEIN-GLUTAMINE GAMMA-GLUTAMYLTRANSFERASE"/>
    <property type="match status" value="1"/>
</dbReference>
<dbReference type="InterPro" id="IPR038765">
    <property type="entry name" value="Papain-like_cys_pep_sf"/>
</dbReference>
<organism evidence="4 5">
    <name type="scientific">Nocardiopsis tropica</name>
    <dbReference type="NCBI Taxonomy" id="109330"/>
    <lineage>
        <taxon>Bacteria</taxon>
        <taxon>Bacillati</taxon>
        <taxon>Actinomycetota</taxon>
        <taxon>Actinomycetes</taxon>
        <taxon>Streptosporangiales</taxon>
        <taxon>Nocardiopsidaceae</taxon>
        <taxon>Nocardiopsis</taxon>
    </lineage>
</organism>
<feature type="compositionally biased region" description="Low complexity" evidence="1">
    <location>
        <begin position="569"/>
        <end position="582"/>
    </location>
</feature>
<dbReference type="RefSeq" id="WP_330159652.1">
    <property type="nucleotide sequence ID" value="NZ_BAAAJA010000009.1"/>
</dbReference>
<accession>A0ABU7KUD6</accession>
<evidence type="ECO:0000256" key="2">
    <source>
        <dbReference type="SAM" id="Phobius"/>
    </source>
</evidence>
<dbReference type="Gene3D" id="3.10.620.30">
    <property type="match status" value="1"/>
</dbReference>